<organism evidence="1 2">
    <name type="scientific">Quercus suber</name>
    <name type="common">Cork oak</name>
    <dbReference type="NCBI Taxonomy" id="58331"/>
    <lineage>
        <taxon>Eukaryota</taxon>
        <taxon>Viridiplantae</taxon>
        <taxon>Streptophyta</taxon>
        <taxon>Embryophyta</taxon>
        <taxon>Tracheophyta</taxon>
        <taxon>Spermatophyta</taxon>
        <taxon>Magnoliopsida</taxon>
        <taxon>eudicotyledons</taxon>
        <taxon>Gunneridae</taxon>
        <taxon>Pentapetalae</taxon>
        <taxon>rosids</taxon>
        <taxon>fabids</taxon>
        <taxon>Fagales</taxon>
        <taxon>Fagaceae</taxon>
        <taxon>Quercus</taxon>
    </lineage>
</organism>
<protein>
    <submittedName>
        <fullName evidence="1">Uncharacterized protein</fullName>
    </submittedName>
</protein>
<evidence type="ECO:0000313" key="1">
    <source>
        <dbReference type="EMBL" id="KAK7814419.1"/>
    </source>
</evidence>
<evidence type="ECO:0000313" key="2">
    <source>
        <dbReference type="Proteomes" id="UP000237347"/>
    </source>
</evidence>
<dbReference type="Proteomes" id="UP000237347">
    <property type="component" value="Unassembled WGS sequence"/>
</dbReference>
<proteinExistence type="predicted"/>
<name>A0AAW0IJG1_QUESU</name>
<accession>A0AAW0IJG1</accession>
<dbReference type="AlphaFoldDB" id="A0AAW0IJG1"/>
<gene>
    <name evidence="1" type="ORF">CFP56_003175</name>
</gene>
<reference evidence="1 2" key="1">
    <citation type="journal article" date="2018" name="Sci. Data">
        <title>The draft genome sequence of cork oak.</title>
        <authorList>
            <person name="Ramos A.M."/>
            <person name="Usie A."/>
            <person name="Barbosa P."/>
            <person name="Barros P.M."/>
            <person name="Capote T."/>
            <person name="Chaves I."/>
            <person name="Simoes F."/>
            <person name="Abreu I."/>
            <person name="Carrasquinho I."/>
            <person name="Faro C."/>
            <person name="Guimaraes J.B."/>
            <person name="Mendonca D."/>
            <person name="Nobrega F."/>
            <person name="Rodrigues L."/>
            <person name="Saibo N.J.M."/>
            <person name="Varela M.C."/>
            <person name="Egas C."/>
            <person name="Matos J."/>
            <person name="Miguel C.M."/>
            <person name="Oliveira M.M."/>
            <person name="Ricardo C.P."/>
            <person name="Goncalves S."/>
        </authorList>
    </citation>
    <scope>NUCLEOTIDE SEQUENCE [LARGE SCALE GENOMIC DNA]</scope>
    <source>
        <strain evidence="2">cv. HL8</strain>
    </source>
</reference>
<sequence length="65" mass="7062">MYVVSLLSCVTIDNDQKVTILSAAVQFELRISSLMSFITSLLLWSKSGAGPDVHRVIDTKTGAYA</sequence>
<dbReference type="EMBL" id="PKMF04001102">
    <property type="protein sequence ID" value="KAK7814419.1"/>
    <property type="molecule type" value="Genomic_DNA"/>
</dbReference>
<comment type="caution">
    <text evidence="1">The sequence shown here is derived from an EMBL/GenBank/DDBJ whole genome shotgun (WGS) entry which is preliminary data.</text>
</comment>
<keyword evidence="2" id="KW-1185">Reference proteome</keyword>